<protein>
    <submittedName>
        <fullName evidence="1">DNA-binding protein</fullName>
    </submittedName>
</protein>
<sequence length="89" mass="9917">MPPARRPAHFSHPRCGGACTRHSAQVVVARCRGQVSEGTLRNWRTMRIGPSYIKIGKAVLSELDRWDKSNLVVCRPSRSLSLEECAPAF</sequence>
<name>A0A3A5JZ91_9HYPH</name>
<dbReference type="AlphaFoldDB" id="A0A3A5JZ91"/>
<comment type="caution">
    <text evidence="1">The sequence shown here is derived from an EMBL/GenBank/DDBJ whole genome shotgun (WGS) entry which is preliminary data.</text>
</comment>
<evidence type="ECO:0000313" key="2">
    <source>
        <dbReference type="Proteomes" id="UP000272706"/>
    </source>
</evidence>
<dbReference type="EMBL" id="QZWZ01000061">
    <property type="protein sequence ID" value="RJT27553.1"/>
    <property type="molecule type" value="Genomic_DNA"/>
</dbReference>
<keyword evidence="1" id="KW-0238">DNA-binding</keyword>
<accession>A0A3A5JZ91</accession>
<gene>
    <name evidence="1" type="ORF">D3227_35960</name>
</gene>
<keyword evidence="2" id="KW-1185">Reference proteome</keyword>
<dbReference type="Proteomes" id="UP000272706">
    <property type="component" value="Unassembled WGS sequence"/>
</dbReference>
<organism evidence="1 2">
    <name type="scientific">Mesorhizobium waimense</name>
    <dbReference type="NCBI Taxonomy" id="1300307"/>
    <lineage>
        <taxon>Bacteria</taxon>
        <taxon>Pseudomonadati</taxon>
        <taxon>Pseudomonadota</taxon>
        <taxon>Alphaproteobacteria</taxon>
        <taxon>Hyphomicrobiales</taxon>
        <taxon>Phyllobacteriaceae</taxon>
        <taxon>Mesorhizobium</taxon>
    </lineage>
</organism>
<evidence type="ECO:0000313" key="1">
    <source>
        <dbReference type="EMBL" id="RJT27553.1"/>
    </source>
</evidence>
<dbReference type="GO" id="GO:0003677">
    <property type="term" value="F:DNA binding"/>
    <property type="evidence" value="ECO:0007669"/>
    <property type="project" value="UniProtKB-KW"/>
</dbReference>
<dbReference type="OrthoDB" id="9806994at2"/>
<reference evidence="1 2" key="1">
    <citation type="submission" date="2018-09" db="EMBL/GenBank/DDBJ databases">
        <title>Mesorhizobium carmichaelinearum sp. nov. isolated from Carmichaelinea spp. root nodules in New Zealand.</title>
        <authorList>
            <person name="De Meyer S.E."/>
        </authorList>
    </citation>
    <scope>NUCLEOTIDE SEQUENCE [LARGE SCALE GENOMIC DNA]</scope>
    <source>
        <strain evidence="1 2">ICMP19557</strain>
    </source>
</reference>
<proteinExistence type="predicted"/>